<feature type="chain" id="PRO_5013746752" evidence="1">
    <location>
        <begin position="24"/>
        <end position="464"/>
    </location>
</feature>
<sequence>MIRATSMGFLMVQAVLFCCPAVAEESEKLIAKIQSFDAKASPLTAITGCEHSATCLLGYYDGSIERLNLETGMRTEVCRGVAPIRHIALSNDEQQWCAVVSGQDEEVHLVFGQFDGSSALNVIPLATGLRLRGCYAEFSPDGKFIGVSVRRFKDNRSVFFVAHCETNEILWESNTKSTVTSTSGFQQSFGLTWIGDHKVVFLSNQSKSGSAIRIIDAATLIDMSPLDRRRHINLKRKWESIQVPGEILQIRAAVDKKSIIVLSDLDPKTTLLKVASFKCALSNPEGQASPAAQAELLSQMPQSHYLRDHVYLMNEEGSFLVNLTQRIAGGVSVAYELYVAQPSGVKLIERSNAPAILLAAENSVRLQHDRDSETSFLFGDAKNDERHSLLAIRHYPTETRDDGVFDLNFRGRHPTSVMAGDKPRYLVIAAVNVVLPFIPDVPTRKQQPPVSPIVVAELVPAIGS</sequence>
<organism evidence="2 3">
    <name type="scientific">Rhodopirellula bahusiensis</name>
    <dbReference type="NCBI Taxonomy" id="2014065"/>
    <lineage>
        <taxon>Bacteria</taxon>
        <taxon>Pseudomonadati</taxon>
        <taxon>Planctomycetota</taxon>
        <taxon>Planctomycetia</taxon>
        <taxon>Pirellulales</taxon>
        <taxon>Pirellulaceae</taxon>
        <taxon>Rhodopirellula</taxon>
    </lineage>
</organism>
<dbReference type="EMBL" id="NIZW01000031">
    <property type="protein sequence ID" value="PHQ32183.1"/>
    <property type="molecule type" value="Genomic_DNA"/>
</dbReference>
<accession>A0A2G1VZI1</accession>
<keyword evidence="1" id="KW-0732">Signal</keyword>
<keyword evidence="3" id="KW-1185">Reference proteome</keyword>
<comment type="caution">
    <text evidence="2">The sequence shown here is derived from an EMBL/GenBank/DDBJ whole genome shotgun (WGS) entry which is preliminary data.</text>
</comment>
<name>A0A2G1VZI1_9BACT</name>
<dbReference type="AlphaFoldDB" id="A0A2G1VZI1"/>
<dbReference type="SUPFAM" id="SSF50974">
    <property type="entry name" value="Nitrous oxide reductase, N-terminal domain"/>
    <property type="match status" value="1"/>
</dbReference>
<reference evidence="2 3" key="1">
    <citation type="submission" date="2017-06" db="EMBL/GenBank/DDBJ databases">
        <title>Description of Rhodopirellula bahusiensis sp. nov.</title>
        <authorList>
            <person name="Kizina J."/>
            <person name="Harder J."/>
        </authorList>
    </citation>
    <scope>NUCLEOTIDE SEQUENCE [LARGE SCALE GENOMIC DNA]</scope>
    <source>
        <strain evidence="2 3">SWK21</strain>
    </source>
</reference>
<proteinExistence type="predicted"/>
<evidence type="ECO:0000313" key="2">
    <source>
        <dbReference type="EMBL" id="PHQ32183.1"/>
    </source>
</evidence>
<evidence type="ECO:0000256" key="1">
    <source>
        <dbReference type="SAM" id="SignalP"/>
    </source>
</evidence>
<gene>
    <name evidence="2" type="ORF">CEE69_27145</name>
</gene>
<dbReference type="InterPro" id="IPR011045">
    <property type="entry name" value="N2O_reductase_N"/>
</dbReference>
<dbReference type="OrthoDB" id="287481at2"/>
<feature type="signal peptide" evidence="1">
    <location>
        <begin position="1"/>
        <end position="23"/>
    </location>
</feature>
<evidence type="ECO:0000313" key="3">
    <source>
        <dbReference type="Proteomes" id="UP000225740"/>
    </source>
</evidence>
<dbReference type="Proteomes" id="UP000225740">
    <property type="component" value="Unassembled WGS sequence"/>
</dbReference>
<protein>
    <submittedName>
        <fullName evidence="2">Uncharacterized protein</fullName>
    </submittedName>
</protein>